<evidence type="ECO:0000313" key="6">
    <source>
        <dbReference type="EMBL" id="QPK78559.1"/>
    </source>
</evidence>
<dbReference type="InterPro" id="IPR013078">
    <property type="entry name" value="His_Pase_superF_clade-1"/>
</dbReference>
<evidence type="ECO:0000256" key="1">
    <source>
        <dbReference type="PIRSR" id="PIRSR036922-1"/>
    </source>
</evidence>
<gene>
    <name evidence="6" type="ORF">G7Y31_08330</name>
</gene>
<feature type="binding site" evidence="3">
    <location>
        <position position="245"/>
    </location>
    <ligand>
        <name>substrate</name>
    </ligand>
</feature>
<dbReference type="PROSITE" id="PS00175">
    <property type="entry name" value="PG_MUTASE"/>
    <property type="match status" value="1"/>
</dbReference>
<dbReference type="Pfam" id="PF13456">
    <property type="entry name" value="RVT_3"/>
    <property type="match status" value="1"/>
</dbReference>
<feature type="active site" description="Proton donor/acceptor" evidence="2">
    <location>
        <position position="274"/>
    </location>
</feature>
<feature type="active site" description="Tele-phosphohistidine intermediate" evidence="1">
    <location>
        <position position="193"/>
    </location>
</feature>
<dbReference type="InterPro" id="IPR036397">
    <property type="entry name" value="RNaseH_sf"/>
</dbReference>
<organism evidence="6 7">
    <name type="scientific">Corynebacterium lizhenjunii</name>
    <dbReference type="NCBI Taxonomy" id="2709394"/>
    <lineage>
        <taxon>Bacteria</taxon>
        <taxon>Bacillati</taxon>
        <taxon>Actinomycetota</taxon>
        <taxon>Actinomycetes</taxon>
        <taxon>Mycobacteriales</taxon>
        <taxon>Corynebacteriaceae</taxon>
        <taxon>Corynebacterium</taxon>
    </lineage>
</organism>
<dbReference type="GO" id="GO:0005737">
    <property type="term" value="C:cytoplasm"/>
    <property type="evidence" value="ECO:0007669"/>
    <property type="project" value="TreeGrafter"/>
</dbReference>
<accession>A0A7T0KEN2</accession>
<dbReference type="GO" id="GO:0003676">
    <property type="term" value="F:nucleic acid binding"/>
    <property type="evidence" value="ECO:0007669"/>
    <property type="project" value="InterPro"/>
</dbReference>
<proteinExistence type="predicted"/>
<dbReference type="PROSITE" id="PS50879">
    <property type="entry name" value="RNASE_H_1"/>
    <property type="match status" value="1"/>
</dbReference>
<dbReference type="Pfam" id="PF00300">
    <property type="entry name" value="His_Phos_1"/>
    <property type="match status" value="1"/>
</dbReference>
<dbReference type="CDD" id="cd09279">
    <property type="entry name" value="RNase_HI_like"/>
    <property type="match status" value="1"/>
</dbReference>
<dbReference type="PIRSF" id="PIRSF036922">
    <property type="entry name" value="RNaseH_PGAM"/>
    <property type="match status" value="1"/>
</dbReference>
<dbReference type="InterPro" id="IPR029033">
    <property type="entry name" value="His_PPase_superfam"/>
</dbReference>
<dbReference type="NCBIfam" id="NF005567">
    <property type="entry name" value="PRK07238.1"/>
    <property type="match status" value="1"/>
</dbReference>
<feature type="active site" description="Proton donor/acceptor; for phosphatase activity" evidence="1">
    <location>
        <position position="274"/>
    </location>
</feature>
<dbReference type="AlphaFoldDB" id="A0A7T0KEN2"/>
<dbReference type="SUPFAM" id="SSF53098">
    <property type="entry name" value="Ribonuclease H-like"/>
    <property type="match status" value="1"/>
</dbReference>
<feature type="domain" description="RNase H type-1" evidence="5">
    <location>
        <begin position="1"/>
        <end position="140"/>
    </location>
</feature>
<evidence type="ECO:0000256" key="3">
    <source>
        <dbReference type="PIRSR" id="PIRSR613078-2"/>
    </source>
</evidence>
<dbReference type="RefSeq" id="WP_165010326.1">
    <property type="nucleotide sequence ID" value="NZ_CP064954.1"/>
</dbReference>
<feature type="region of interest" description="Disordered" evidence="4">
    <location>
        <begin position="153"/>
        <end position="174"/>
    </location>
</feature>
<dbReference type="EMBL" id="CP064954">
    <property type="protein sequence ID" value="QPK78559.1"/>
    <property type="molecule type" value="Genomic_DNA"/>
</dbReference>
<keyword evidence="7" id="KW-1185">Reference proteome</keyword>
<evidence type="ECO:0000313" key="7">
    <source>
        <dbReference type="Proteomes" id="UP000594681"/>
    </source>
</evidence>
<name>A0A7T0KEN2_9CORY</name>
<reference evidence="6 7" key="1">
    <citation type="submission" date="2020-11" db="EMBL/GenBank/DDBJ databases">
        <title>Corynebacterium sp. ZJ-599.</title>
        <authorList>
            <person name="Zhou J."/>
        </authorList>
    </citation>
    <scope>NUCLEOTIDE SEQUENCE [LARGE SCALE GENOMIC DNA]</scope>
    <source>
        <strain evidence="6 7">ZJ-599</strain>
    </source>
</reference>
<dbReference type="Gene3D" id="3.30.420.10">
    <property type="entry name" value="Ribonuclease H-like superfamily/Ribonuclease H"/>
    <property type="match status" value="1"/>
</dbReference>
<evidence type="ECO:0000259" key="5">
    <source>
        <dbReference type="PROSITE" id="PS50879"/>
    </source>
</evidence>
<dbReference type="InterPro" id="IPR002156">
    <property type="entry name" value="RNaseH_domain"/>
</dbReference>
<dbReference type="InterPro" id="IPR050275">
    <property type="entry name" value="PGM_Phosphatase"/>
</dbReference>
<dbReference type="GO" id="GO:0004523">
    <property type="term" value="F:RNA-DNA hybrid ribonuclease activity"/>
    <property type="evidence" value="ECO:0007669"/>
    <property type="project" value="InterPro"/>
</dbReference>
<dbReference type="GO" id="GO:0016791">
    <property type="term" value="F:phosphatase activity"/>
    <property type="evidence" value="ECO:0007669"/>
    <property type="project" value="TreeGrafter"/>
</dbReference>
<protein>
    <submittedName>
        <fullName evidence="6">Bifunctional RNase H/acid phosphatase</fullName>
    </submittedName>
</protein>
<dbReference type="InterPro" id="IPR001345">
    <property type="entry name" value="PG/BPGM_mutase_AS"/>
</dbReference>
<dbReference type="PANTHER" id="PTHR48100">
    <property type="entry name" value="BROAD-SPECIFICITY PHOSPHATASE YOR283W-RELATED"/>
    <property type="match status" value="1"/>
</dbReference>
<evidence type="ECO:0000256" key="2">
    <source>
        <dbReference type="PIRSR" id="PIRSR613078-1"/>
    </source>
</evidence>
<dbReference type="SUPFAM" id="SSF53254">
    <property type="entry name" value="Phosphoglycerate mutase-like"/>
    <property type="match status" value="1"/>
</dbReference>
<dbReference type="Proteomes" id="UP000594681">
    <property type="component" value="Chromosome"/>
</dbReference>
<feature type="binding site" evidence="3">
    <location>
        <begin position="192"/>
        <end position="199"/>
    </location>
    <ligand>
        <name>substrate</name>
    </ligand>
</feature>
<dbReference type="PANTHER" id="PTHR48100:SF62">
    <property type="entry name" value="GLUCOSYL-3-PHOSPHOGLYCERATE PHOSPHATASE"/>
    <property type="match status" value="1"/>
</dbReference>
<dbReference type="SMART" id="SM00855">
    <property type="entry name" value="PGAM"/>
    <property type="match status" value="1"/>
</dbReference>
<evidence type="ECO:0000256" key="4">
    <source>
        <dbReference type="SAM" id="MobiDB-lite"/>
    </source>
</evidence>
<sequence length="392" mass="41522">MKVIIFADGGSRGNPGVAGSGTVVYAADGTTVLREIVYVVGTSATNNVAEYHGLLRGVEAAAQLGATEVEVHMDSKLVVEQMSGRWKIKHPDMQKLAVQARGVIANFETFSISWVPRARNKVADALSNDAMDACASGHPVGIVGAVEAAPAESADAAPPAESADAGASASKAAANPGWLGERGAVLRLILLRHGQTEPNTRQAYSGRTDVELTELGHRQAQAAGRELAAGRWGSIDKIVTSPLQRCQDTAQAVRDALVAAGSAPDVVTEPDLIELDFGAWEGLTLAQAQQRDPQAHAQWMEDAAAAPPEGESLQQLHRRVRALRRRLEADHPGQTLLLVSHVNPIKSLVRQALDAGPVCTRRMHLDSASISVVEFWDGGALVRGVNDTSHLR</sequence>
<dbReference type="InterPro" id="IPR012337">
    <property type="entry name" value="RNaseH-like_sf"/>
</dbReference>
<dbReference type="CDD" id="cd07067">
    <property type="entry name" value="HP_PGM_like"/>
    <property type="match status" value="1"/>
</dbReference>
<dbReference type="Gene3D" id="3.40.50.1240">
    <property type="entry name" value="Phosphoglycerate mutase-like"/>
    <property type="match status" value="1"/>
</dbReference>
<dbReference type="InterPro" id="IPR014636">
    <property type="entry name" value="RNaseH/PGlycerate_mutase"/>
</dbReference>
<dbReference type="KEGG" id="cliz:G7Y31_08330"/>